<evidence type="ECO:0000313" key="9">
    <source>
        <dbReference type="EMBL" id="ASV47533.1"/>
    </source>
</evidence>
<keyword evidence="2 6" id="KW-0812">Transmembrane</keyword>
<dbReference type="EMBL" id="KY860574">
    <property type="protein sequence ID" value="ASV47533.1"/>
    <property type="molecule type" value="Genomic_DNA"/>
</dbReference>
<feature type="domain" description="ResB-like" evidence="8">
    <location>
        <begin position="353"/>
        <end position="427"/>
    </location>
</feature>
<keyword evidence="3 6" id="KW-0201">Cytochrome c-type biogenesis</keyword>
<evidence type="ECO:0000256" key="2">
    <source>
        <dbReference type="ARBA" id="ARBA00022692"/>
    </source>
</evidence>
<proteinExistence type="inferred from homology"/>
<evidence type="ECO:0000256" key="6">
    <source>
        <dbReference type="HAMAP-Rule" id="MF_01392"/>
    </source>
</evidence>
<comment type="function">
    <text evidence="6">Required during biogenesis of c-type cytochromes (cytochrome c6 and cytochrome f) at the step of heme attachment.</text>
</comment>
<evidence type="ECO:0000256" key="5">
    <source>
        <dbReference type="ARBA" id="ARBA00023136"/>
    </source>
</evidence>
<accession>A0A248SPJ0</accession>
<feature type="transmembrane region" description="Helical" evidence="7">
    <location>
        <begin position="167"/>
        <end position="190"/>
    </location>
</feature>
<keyword evidence="9" id="KW-0934">Plastid</keyword>
<feature type="transmembrane region" description="Helical" evidence="7">
    <location>
        <begin position="78"/>
        <end position="97"/>
    </location>
</feature>
<comment type="subcellular location">
    <subcellularLocation>
        <location evidence="1">Membrane</location>
        <topology evidence="1">Multi-pass membrane protein</topology>
    </subcellularLocation>
    <subcellularLocation>
        <location evidence="6">Plastid</location>
        <location evidence="6">Chloroplast thylakoid membrane</location>
        <topology evidence="6">Multi-pass membrane protein</topology>
    </subcellularLocation>
</comment>
<evidence type="ECO:0000256" key="4">
    <source>
        <dbReference type="ARBA" id="ARBA00022989"/>
    </source>
</evidence>
<feature type="domain" description="ResB-like" evidence="8">
    <location>
        <begin position="20"/>
        <end position="283"/>
    </location>
</feature>
<dbReference type="HAMAP" id="MF_01392">
    <property type="entry name" value="CytC_Ccs1"/>
    <property type="match status" value="1"/>
</dbReference>
<evidence type="ECO:0000256" key="1">
    <source>
        <dbReference type="ARBA" id="ARBA00004141"/>
    </source>
</evidence>
<dbReference type="Pfam" id="PF05140">
    <property type="entry name" value="ResB"/>
    <property type="match status" value="2"/>
</dbReference>
<dbReference type="AlphaFoldDB" id="A0A248SPJ0"/>
<dbReference type="GO" id="GO:0009535">
    <property type="term" value="C:chloroplast thylakoid membrane"/>
    <property type="evidence" value="ECO:0007669"/>
    <property type="project" value="UniProtKB-SubCell"/>
</dbReference>
<keyword evidence="4 6" id="KW-1133">Transmembrane helix</keyword>
<dbReference type="PANTHER" id="PTHR31566:SF0">
    <property type="entry name" value="CYTOCHROME C BIOGENESIS PROTEIN CCS1, CHLOROPLASTIC"/>
    <property type="match status" value="1"/>
</dbReference>
<name>A0A248SPJ0_9CRYP</name>
<dbReference type="InterPro" id="IPR023494">
    <property type="entry name" value="Cyt_c_bgen_Ccs1/CcsB/ResB"/>
</dbReference>
<keyword evidence="6" id="KW-0793">Thylakoid</keyword>
<dbReference type="PANTHER" id="PTHR31566">
    <property type="entry name" value="CYTOCHROME C BIOGENESIS PROTEIN CCS1, CHLOROPLASTIC"/>
    <property type="match status" value="1"/>
</dbReference>
<dbReference type="InterPro" id="IPR007816">
    <property type="entry name" value="ResB-like_domain"/>
</dbReference>
<feature type="transmembrane region" description="Helical" evidence="7">
    <location>
        <begin position="20"/>
        <end position="39"/>
    </location>
</feature>
<keyword evidence="5 6" id="KW-0472">Membrane</keyword>
<sequence>MLKQFNKVLWKLIKGLGNLNFAIILLLGISFFSALGTIIEQEKDISFYEVNYPTIKPLFGFLTSNWILFFGLDHVYQTWWFITLILLFGSTLISCTFSRQLPSLKLAQLWQFYKKEDSLQKFELNFCAGNKSLSQLYLELYKRNYNILQQGPFLYAYKGLVGKVGPIIVHISIIIILIGSILGNLSGFMVQELVPIGGLFHLQNVISSGPFSYVPQEVEGYINDFRITYSDEGSIDQFYSDLWILNSKGDRITTKTIYVNEPLRYKGIVFYQTDWGIVGLNAQIDNKFNIQLPLKLINTKDNTRFWIASLPTNGATQADTTLIILEDLTGKFQIYDGKQSLIAETDIGSKFTLNGHDVRITDIVTSTGLQIKSDPGIPFVYIGFLLLMWSVLLSYISYSQVWAIKKDNKLYLSGRTNRAIYAFEQEFINLLLVIDSGK</sequence>
<keyword evidence="9" id="KW-0150">Chloroplast</keyword>
<reference evidence="9" key="1">
    <citation type="journal article" date="2017" name="Genome Biol. Evol.">
        <title>Evolutionary Dynamics of Cryptophyte Plastid Genomes.</title>
        <authorList>
            <person name="Kim J.I."/>
            <person name="Moore C.E."/>
            <person name="Archibald J.M."/>
            <person name="Bhattacharya D."/>
            <person name="Yi G."/>
            <person name="Yoon H.S."/>
            <person name="Shin W."/>
        </authorList>
    </citation>
    <scope>NUCLEOTIDE SEQUENCE</scope>
</reference>
<protein>
    <recommendedName>
        <fullName evidence="6">Cytochrome c biogenesis protein Ccs1</fullName>
    </recommendedName>
</protein>
<evidence type="ECO:0000259" key="8">
    <source>
        <dbReference type="Pfam" id="PF05140"/>
    </source>
</evidence>
<comment type="subunit">
    <text evidence="6">May interact with CcsA.</text>
</comment>
<geneLocation type="chloroplast" evidence="9"/>
<comment type="similarity">
    <text evidence="6">Belongs to the Ccs1/CcsB family.</text>
</comment>
<evidence type="ECO:0000256" key="7">
    <source>
        <dbReference type="SAM" id="Phobius"/>
    </source>
</evidence>
<gene>
    <name evidence="6 9" type="primary">ccs1</name>
    <name evidence="9" type="ORF">CMESOPL_015</name>
</gene>
<evidence type="ECO:0000256" key="3">
    <source>
        <dbReference type="ARBA" id="ARBA00022748"/>
    </source>
</evidence>
<feature type="transmembrane region" description="Helical" evidence="7">
    <location>
        <begin position="379"/>
        <end position="398"/>
    </location>
</feature>
<organism evidence="9">
    <name type="scientific">Chroomonas mesostigmatica CCMP1168</name>
    <dbReference type="NCBI Taxonomy" id="1195612"/>
    <lineage>
        <taxon>Eukaryota</taxon>
        <taxon>Cryptophyceae</taxon>
        <taxon>Pyrenomonadales</taxon>
        <taxon>Chroomonadaceae</taxon>
        <taxon>Chroomonas</taxon>
    </lineage>
</organism>
<dbReference type="GO" id="GO:0017004">
    <property type="term" value="P:cytochrome complex assembly"/>
    <property type="evidence" value="ECO:0007669"/>
    <property type="project" value="UniProtKB-UniRule"/>
</dbReference>